<evidence type="ECO:0000313" key="9">
    <source>
        <dbReference type="EMBL" id="KAK3599586.1"/>
    </source>
</evidence>
<dbReference type="EMBL" id="JAEAOA010002091">
    <property type="protein sequence ID" value="KAK3599586.1"/>
    <property type="molecule type" value="Genomic_DNA"/>
</dbReference>
<dbReference type="InterPro" id="IPR013936">
    <property type="entry name" value="CRT-like"/>
</dbReference>
<name>A0AAE0SWV4_9BIVA</name>
<feature type="transmembrane region" description="Helical" evidence="8">
    <location>
        <begin position="205"/>
        <end position="228"/>
    </location>
</feature>
<keyword evidence="3" id="KW-0813">Transport</keyword>
<dbReference type="Proteomes" id="UP001195483">
    <property type="component" value="Unassembled WGS sequence"/>
</dbReference>
<feature type="transmembrane region" description="Helical" evidence="8">
    <location>
        <begin position="168"/>
        <end position="185"/>
    </location>
</feature>
<sequence>MIGKYRYEGDSRVGATLHHRLAGWIDREMQLSRLHEEILAHREALINCSMSYHQSQGSRRKMGTLNQSDARERNHKLLRDIARTQMNLNQEFMSPPSPRFTTLQKNYWAMVKSQLPLWEQDLGFRREETPVQKHRARQQQDQGFRREETSIKQHGASQHQQHHTSINLSRFICTCAVMVGLFITVEPQIWGLDGSSDNTATKSIAYRILWPLCFAIGFLPYGIMNVICEKELKKGESQSFSFITWTQIFQVVTMVMMFWADFIPQFGMASSPQNFIERLKNGLHCSYSSEAACGGLAWEAWLFYICYCFGNLFNFLLIQYAEGAVYASVVQAVVSPIAALFWSLFVFDEANLLFFWQPTFNETTAYTIAGLCLMVPGVVLYNYFSYTEEKEKSKTESPL</sequence>
<evidence type="ECO:0000256" key="8">
    <source>
        <dbReference type="SAM" id="Phobius"/>
    </source>
</evidence>
<keyword evidence="4 8" id="KW-0812">Transmembrane</keyword>
<evidence type="ECO:0000256" key="5">
    <source>
        <dbReference type="ARBA" id="ARBA00022989"/>
    </source>
</evidence>
<accession>A0AAE0SWV4</accession>
<keyword evidence="5 8" id="KW-1133">Transmembrane helix</keyword>
<feature type="transmembrane region" description="Helical" evidence="8">
    <location>
        <begin position="365"/>
        <end position="384"/>
    </location>
</feature>
<dbReference type="Pfam" id="PF08627">
    <property type="entry name" value="CRT-like"/>
    <property type="match status" value="1"/>
</dbReference>
<organism evidence="9 10">
    <name type="scientific">Potamilus streckersoni</name>
    <dbReference type="NCBI Taxonomy" id="2493646"/>
    <lineage>
        <taxon>Eukaryota</taxon>
        <taxon>Metazoa</taxon>
        <taxon>Spiralia</taxon>
        <taxon>Lophotrochozoa</taxon>
        <taxon>Mollusca</taxon>
        <taxon>Bivalvia</taxon>
        <taxon>Autobranchia</taxon>
        <taxon>Heteroconchia</taxon>
        <taxon>Palaeoheterodonta</taxon>
        <taxon>Unionida</taxon>
        <taxon>Unionoidea</taxon>
        <taxon>Unionidae</taxon>
        <taxon>Ambleminae</taxon>
        <taxon>Lampsilini</taxon>
        <taxon>Potamilus</taxon>
    </lineage>
</organism>
<comment type="similarity">
    <text evidence="2">Belongs to the CRT-like transporter family.</text>
</comment>
<feature type="transmembrane region" description="Helical" evidence="8">
    <location>
        <begin position="301"/>
        <end position="318"/>
    </location>
</feature>
<evidence type="ECO:0000256" key="6">
    <source>
        <dbReference type="ARBA" id="ARBA00023136"/>
    </source>
</evidence>
<dbReference type="Pfam" id="PF15134">
    <property type="entry name" value="CEP15-like"/>
    <property type="match status" value="1"/>
</dbReference>
<evidence type="ECO:0000256" key="3">
    <source>
        <dbReference type="ARBA" id="ARBA00022448"/>
    </source>
</evidence>
<dbReference type="PANTHER" id="PTHR31326">
    <property type="entry name" value="PROTEIN CLT2, CHLOROPLASTIC"/>
    <property type="match status" value="1"/>
</dbReference>
<evidence type="ECO:0000256" key="4">
    <source>
        <dbReference type="ARBA" id="ARBA00022692"/>
    </source>
</evidence>
<protein>
    <submittedName>
        <fullName evidence="9">Uncharacterized protein</fullName>
    </submittedName>
</protein>
<dbReference type="AlphaFoldDB" id="A0AAE0SWV4"/>
<evidence type="ECO:0000256" key="7">
    <source>
        <dbReference type="SAM" id="MobiDB-lite"/>
    </source>
</evidence>
<comment type="caution">
    <text evidence="9">The sequence shown here is derived from an EMBL/GenBank/DDBJ whole genome shotgun (WGS) entry which is preliminary data.</text>
</comment>
<evidence type="ECO:0000256" key="2">
    <source>
        <dbReference type="ARBA" id="ARBA00006690"/>
    </source>
</evidence>
<keyword evidence="10" id="KW-1185">Reference proteome</keyword>
<dbReference type="InterPro" id="IPR028006">
    <property type="entry name" value="CEP15-like"/>
</dbReference>
<dbReference type="GO" id="GO:0016020">
    <property type="term" value="C:membrane"/>
    <property type="evidence" value="ECO:0007669"/>
    <property type="project" value="UniProtKB-SubCell"/>
</dbReference>
<reference evidence="9" key="3">
    <citation type="submission" date="2023-05" db="EMBL/GenBank/DDBJ databases">
        <authorList>
            <person name="Smith C.H."/>
        </authorList>
    </citation>
    <scope>NUCLEOTIDE SEQUENCE</scope>
    <source>
        <strain evidence="9">CHS0354</strain>
        <tissue evidence="9">Mantle</tissue>
    </source>
</reference>
<feature type="transmembrane region" description="Helical" evidence="8">
    <location>
        <begin position="240"/>
        <end position="260"/>
    </location>
</feature>
<reference evidence="9" key="2">
    <citation type="journal article" date="2021" name="Genome Biol. Evol.">
        <title>Developing a high-quality reference genome for a parasitic bivalve with doubly uniparental inheritance (Bivalvia: Unionida).</title>
        <authorList>
            <person name="Smith C.H."/>
        </authorList>
    </citation>
    <scope>NUCLEOTIDE SEQUENCE</scope>
    <source>
        <strain evidence="9">CHS0354</strain>
        <tissue evidence="9">Mantle</tissue>
    </source>
</reference>
<evidence type="ECO:0000313" key="10">
    <source>
        <dbReference type="Proteomes" id="UP001195483"/>
    </source>
</evidence>
<proteinExistence type="inferred from homology"/>
<reference evidence="9" key="1">
    <citation type="journal article" date="2021" name="Genome Biol. Evol.">
        <title>A High-Quality Reference Genome for a Parasitic Bivalve with Doubly Uniparental Inheritance (Bivalvia: Unionida).</title>
        <authorList>
            <person name="Smith C.H."/>
        </authorList>
    </citation>
    <scope>NUCLEOTIDE SEQUENCE</scope>
    <source>
        <strain evidence="9">CHS0354</strain>
    </source>
</reference>
<keyword evidence="6 8" id="KW-0472">Membrane</keyword>
<comment type="subcellular location">
    <subcellularLocation>
        <location evidence="1">Membrane</location>
        <topology evidence="1">Multi-pass membrane protein</topology>
    </subcellularLocation>
</comment>
<dbReference type="PANTHER" id="PTHR31326:SF1">
    <property type="entry name" value="PROTEIN CLT2, CHLOROPLASTIC"/>
    <property type="match status" value="1"/>
</dbReference>
<evidence type="ECO:0000256" key="1">
    <source>
        <dbReference type="ARBA" id="ARBA00004141"/>
    </source>
</evidence>
<gene>
    <name evidence="9" type="ORF">CHS0354_035825</name>
</gene>
<feature type="transmembrane region" description="Helical" evidence="8">
    <location>
        <begin position="325"/>
        <end position="345"/>
    </location>
</feature>
<feature type="region of interest" description="Disordered" evidence="7">
    <location>
        <begin position="129"/>
        <end position="161"/>
    </location>
</feature>